<dbReference type="EMBL" id="CAADFV010000043">
    <property type="protein sequence ID" value="VFK56848.1"/>
    <property type="molecule type" value="Genomic_DNA"/>
</dbReference>
<dbReference type="EMBL" id="CAADFY010000046">
    <property type="protein sequence ID" value="VFK54571.1"/>
    <property type="molecule type" value="Genomic_DNA"/>
</dbReference>
<sequence>MRKYNAESSKKIPNPVEASDMSNIVLAVEDKIEYGAYVGLDVYVSEKQNF</sequence>
<evidence type="ECO:0000313" key="1">
    <source>
        <dbReference type="EMBL" id="VFK54571.1"/>
    </source>
</evidence>
<protein>
    <submittedName>
        <fullName evidence="1">Uncharacterized protein</fullName>
    </submittedName>
</protein>
<evidence type="ECO:0000313" key="2">
    <source>
        <dbReference type="EMBL" id="VFK56848.1"/>
    </source>
</evidence>
<name>A0A450ZLC4_9GAMM</name>
<proteinExistence type="predicted"/>
<accession>A0A450ZLC4</accession>
<reference evidence="1" key="1">
    <citation type="submission" date="2019-02" db="EMBL/GenBank/DDBJ databases">
        <authorList>
            <person name="Gruber-Vodicka R. H."/>
            <person name="Seah K. B. B."/>
        </authorList>
    </citation>
    <scope>NUCLEOTIDE SEQUENCE</scope>
    <source>
        <strain evidence="2">BECK_BY2</strain>
        <strain evidence="1">BECK_BY3</strain>
    </source>
</reference>
<dbReference type="AlphaFoldDB" id="A0A450ZLC4"/>
<gene>
    <name evidence="2" type="ORF">BECKTUN1418E_GA0071001_104319</name>
    <name evidence="1" type="ORF">BECKTUN1418F_GA0071002_104619</name>
</gene>
<organism evidence="1">
    <name type="scientific">Candidatus Kentrum sp. TUN</name>
    <dbReference type="NCBI Taxonomy" id="2126343"/>
    <lineage>
        <taxon>Bacteria</taxon>
        <taxon>Pseudomonadati</taxon>
        <taxon>Pseudomonadota</taxon>
        <taxon>Gammaproteobacteria</taxon>
        <taxon>Candidatus Kentrum</taxon>
    </lineage>
</organism>